<evidence type="ECO:0000313" key="4">
    <source>
        <dbReference type="Proteomes" id="UP000186141"/>
    </source>
</evidence>
<dbReference type="Gene3D" id="3.40.1620.10">
    <property type="entry name" value="YefM-like domain"/>
    <property type="match status" value="1"/>
</dbReference>
<dbReference type="STRING" id="1086013.SAMN05421774_101875"/>
<comment type="similarity">
    <text evidence="1 2">Belongs to the phD/YefM antitoxin family.</text>
</comment>
<dbReference type="Proteomes" id="UP000186141">
    <property type="component" value="Unassembled WGS sequence"/>
</dbReference>
<dbReference type="PANTHER" id="PTHR35377:SF7">
    <property type="entry name" value="SSL1004 PROTEIN"/>
    <property type="match status" value="1"/>
</dbReference>
<comment type="function">
    <text evidence="2">Antitoxin component of a type II toxin-antitoxin (TA) system.</text>
</comment>
<proteinExistence type="inferred from homology"/>
<dbReference type="Pfam" id="PF02604">
    <property type="entry name" value="PhdYeFM_antitox"/>
    <property type="match status" value="1"/>
</dbReference>
<dbReference type="InterPro" id="IPR006442">
    <property type="entry name" value="Antitoxin_Phd/YefM"/>
</dbReference>
<accession>A0A1N7L319</accession>
<evidence type="ECO:0000256" key="1">
    <source>
        <dbReference type="ARBA" id="ARBA00009981"/>
    </source>
</evidence>
<dbReference type="InterPro" id="IPR036165">
    <property type="entry name" value="YefM-like_sf"/>
</dbReference>
<sequence>MTVQMNVAEAKAKLSELLAAVDAGEEVIIARGGVPAARLVPVARTGVRLGILEGVVSPASVPDFLEPMSEDELAEWGA</sequence>
<dbReference type="AlphaFoldDB" id="A0A1N7L319"/>
<dbReference type="SUPFAM" id="SSF143120">
    <property type="entry name" value="YefM-like"/>
    <property type="match status" value="1"/>
</dbReference>
<dbReference type="NCBIfam" id="TIGR01552">
    <property type="entry name" value="phd_fam"/>
    <property type="match status" value="1"/>
</dbReference>
<keyword evidence="4" id="KW-1185">Reference proteome</keyword>
<organism evidence="3 4">
    <name type="scientific">Gemmobacter megaterium</name>
    <dbReference type="NCBI Taxonomy" id="1086013"/>
    <lineage>
        <taxon>Bacteria</taxon>
        <taxon>Pseudomonadati</taxon>
        <taxon>Pseudomonadota</taxon>
        <taxon>Alphaproteobacteria</taxon>
        <taxon>Rhodobacterales</taxon>
        <taxon>Paracoccaceae</taxon>
        <taxon>Gemmobacter</taxon>
    </lineage>
</organism>
<protein>
    <recommendedName>
        <fullName evidence="2">Antitoxin</fullName>
    </recommendedName>
</protein>
<reference evidence="3 4" key="1">
    <citation type="submission" date="2017-01" db="EMBL/GenBank/DDBJ databases">
        <authorList>
            <person name="Mah S.A."/>
            <person name="Swanson W.J."/>
            <person name="Moy G.W."/>
            <person name="Vacquier V.D."/>
        </authorList>
    </citation>
    <scope>NUCLEOTIDE SEQUENCE [LARGE SCALE GENOMIC DNA]</scope>
    <source>
        <strain evidence="3 4">DSM 26375</strain>
    </source>
</reference>
<name>A0A1N7L319_9RHOB</name>
<dbReference type="EMBL" id="FTOT01000001">
    <property type="protein sequence ID" value="SIS68265.1"/>
    <property type="molecule type" value="Genomic_DNA"/>
</dbReference>
<dbReference type="InterPro" id="IPR051416">
    <property type="entry name" value="phD-YefM_TA_antitoxins"/>
</dbReference>
<evidence type="ECO:0000313" key="3">
    <source>
        <dbReference type="EMBL" id="SIS68265.1"/>
    </source>
</evidence>
<gene>
    <name evidence="3" type="ORF">SAMN05421774_101875</name>
</gene>
<dbReference type="RefSeq" id="WP_188475522.1">
    <property type="nucleotide sequence ID" value="NZ_BMEH01000001.1"/>
</dbReference>
<dbReference type="PANTHER" id="PTHR35377">
    <property type="entry name" value="ANTITOXIN VAPB49-RELATED-RELATED"/>
    <property type="match status" value="1"/>
</dbReference>
<evidence type="ECO:0000256" key="2">
    <source>
        <dbReference type="RuleBase" id="RU362080"/>
    </source>
</evidence>